<dbReference type="PANTHER" id="PTHR14043:SF2">
    <property type="entry name" value="HOMEOBOX PROTEIN CUT"/>
    <property type="match status" value="1"/>
</dbReference>
<evidence type="ECO:0000256" key="5">
    <source>
        <dbReference type="ARBA" id="ARBA00023125"/>
    </source>
</evidence>
<evidence type="ECO:0000256" key="3">
    <source>
        <dbReference type="ARBA" id="ARBA00023015"/>
    </source>
</evidence>
<comment type="subcellular location">
    <subcellularLocation>
        <location evidence="1">Nucleus</location>
    </subcellularLocation>
</comment>
<evidence type="ECO:0000259" key="10">
    <source>
        <dbReference type="PROSITE" id="PS51042"/>
    </source>
</evidence>
<dbReference type="GO" id="GO:0000981">
    <property type="term" value="F:DNA-binding transcription factor activity, RNA polymerase II-specific"/>
    <property type="evidence" value="ECO:0007669"/>
    <property type="project" value="TreeGrafter"/>
</dbReference>
<reference evidence="12" key="1">
    <citation type="submission" date="2017-02" db="UniProtKB">
        <authorList>
            <consortium name="WormBaseParasite"/>
        </authorList>
    </citation>
    <scope>IDENTIFICATION</scope>
</reference>
<keyword evidence="2" id="KW-0677">Repeat</keyword>
<organism evidence="11 12">
    <name type="scientific">Parastrongyloides trichosuri</name>
    <name type="common">Possum-specific nematode worm</name>
    <dbReference type="NCBI Taxonomy" id="131310"/>
    <lineage>
        <taxon>Eukaryota</taxon>
        <taxon>Metazoa</taxon>
        <taxon>Ecdysozoa</taxon>
        <taxon>Nematoda</taxon>
        <taxon>Chromadorea</taxon>
        <taxon>Rhabditida</taxon>
        <taxon>Tylenchina</taxon>
        <taxon>Panagrolaimomorpha</taxon>
        <taxon>Strongyloidoidea</taxon>
        <taxon>Strongyloididae</taxon>
        <taxon>Parastrongyloides</taxon>
    </lineage>
</organism>
<keyword evidence="7" id="KW-0804">Transcription</keyword>
<feature type="domain" description="CUT" evidence="10">
    <location>
        <begin position="378"/>
        <end position="465"/>
    </location>
</feature>
<feature type="region of interest" description="Disordered" evidence="9">
    <location>
        <begin position="132"/>
        <end position="152"/>
    </location>
</feature>
<evidence type="ECO:0000256" key="1">
    <source>
        <dbReference type="ARBA" id="ARBA00004123"/>
    </source>
</evidence>
<evidence type="ECO:0000313" key="12">
    <source>
        <dbReference type="WBParaSite" id="PTRK_0000533700.1"/>
    </source>
</evidence>
<proteinExistence type="predicted"/>
<keyword evidence="6" id="KW-0371">Homeobox</keyword>
<evidence type="ECO:0000256" key="6">
    <source>
        <dbReference type="ARBA" id="ARBA00023155"/>
    </source>
</evidence>
<evidence type="ECO:0000256" key="7">
    <source>
        <dbReference type="ARBA" id="ARBA00023163"/>
    </source>
</evidence>
<dbReference type="STRING" id="131310.A0A0N4ZCT5"/>
<dbReference type="SUPFAM" id="SSF47413">
    <property type="entry name" value="lambda repressor-like DNA-binding domains"/>
    <property type="match status" value="3"/>
</dbReference>
<dbReference type="SMART" id="SM01109">
    <property type="entry name" value="CUT"/>
    <property type="match status" value="2"/>
</dbReference>
<dbReference type="AlphaFoldDB" id="A0A0N4ZCT5"/>
<sequence length="927" mass="107913">MIKQKKGEDMISKIEILNTHYNQMKANYERACESTRKSYDAGVEMFETFRIHFEKLTKAYHYSQRSFDVYKELINLIKDESNIEIIQEMCANIYDDLSFKIKNKLRRLTKGLEEEMNNISFSNDKDETISTRRHSTRLCNKRNIPPKKEPSPEVIQEDVLQKDLSGVEVSIQNVILNPYFQEKLDSLIAPELECIGSVALDTDKVIKKVKEICAMIGISTRIIGPVVAKLSIGAFNDLLNRVRPWETLKTRMQDVIKRLYSWIINKDAILFIQSICPRKVTYFKDDKIILPKPSYFWLNYKDDTPNEIGQIISLPIFQENVEPEVFDNSEFRPNVRINKYVRSVDISIINQDIFERTGKTYEFKNKCIEMSEIKNMTNREFRFFGFLNTVELCKEIRKHLSDTNFSQKDFADHILGMSQGSASDLLTKPKEWRGLTRRGRDPYIKMRAYLDLYEIIKDELKTIIEIEEQKQLDLLKTMHKKPSEEESELTPKEEVLDYNNVKGCSRFVEKRKIISKNTPSSPITNNFTPPNLSRDIKVKRFTIATLNTMALATEIKTLLDDCKITPALFAEKFMEMKAQDFHRVISFPRAWNLSPESDKQAYKKIKNFLDNTELVNKLKEGGLDALQIKVKVTPPSQEQPPKNVIILSNYKKPINMNLTPLPKLPTLKRPGTTLITEIDMKKNRLSIGLPQNNVKTINVVNRASGTLDKIQIKNECVEKEIKEEVNSISIENNGINKNLIDKVSTNSHLTNKNYGISVDNGETEPMPQLVEENIIINTESNKPMNRVINTIKLHKSNFITIFDKKQVICFEVPLSVRKANCGKEAFLNPLKLELLHLAWTFDSNPTIQIKNYLCQMIGLSKELLEIWYYEMNKLTPEYFKYEETEKVYKKRMREDILRFTKRKQYLAVTNVVFKQLFTNEFDSLIQI</sequence>
<dbReference type="GO" id="GO:0005634">
    <property type="term" value="C:nucleus"/>
    <property type="evidence" value="ECO:0007669"/>
    <property type="project" value="UniProtKB-SubCell"/>
</dbReference>
<dbReference type="InterPro" id="IPR003350">
    <property type="entry name" value="CUT_dom"/>
</dbReference>
<evidence type="ECO:0000256" key="8">
    <source>
        <dbReference type="ARBA" id="ARBA00023242"/>
    </source>
</evidence>
<name>A0A0N4ZCT5_PARTI</name>
<dbReference type="InterPro" id="IPR010982">
    <property type="entry name" value="Lambda_DNA-bd_dom_sf"/>
</dbReference>
<dbReference type="Proteomes" id="UP000038045">
    <property type="component" value="Unplaced"/>
</dbReference>
<dbReference type="Pfam" id="PF02376">
    <property type="entry name" value="CUT"/>
    <property type="match status" value="3"/>
</dbReference>
<keyword evidence="3" id="KW-0805">Transcription regulation</keyword>
<dbReference type="WBParaSite" id="PTRK_0000533700.1">
    <property type="protein sequence ID" value="PTRK_0000533700.1"/>
    <property type="gene ID" value="PTRK_0000533700"/>
</dbReference>
<keyword evidence="4" id="KW-0175">Coiled coil</keyword>
<dbReference type="PROSITE" id="PS51042">
    <property type="entry name" value="CUT"/>
    <property type="match status" value="3"/>
</dbReference>
<evidence type="ECO:0000313" key="11">
    <source>
        <dbReference type="Proteomes" id="UP000038045"/>
    </source>
</evidence>
<feature type="domain" description="CUT" evidence="10">
    <location>
        <begin position="537"/>
        <end position="624"/>
    </location>
</feature>
<keyword evidence="5" id="KW-0238">DNA-binding</keyword>
<evidence type="ECO:0000256" key="4">
    <source>
        <dbReference type="ARBA" id="ARBA00023054"/>
    </source>
</evidence>
<feature type="domain" description="CUT" evidence="10">
    <location>
        <begin position="191"/>
        <end position="278"/>
    </location>
</feature>
<evidence type="ECO:0000256" key="2">
    <source>
        <dbReference type="ARBA" id="ARBA00022737"/>
    </source>
</evidence>
<evidence type="ECO:0000256" key="9">
    <source>
        <dbReference type="SAM" id="MobiDB-lite"/>
    </source>
</evidence>
<keyword evidence="11" id="KW-1185">Reference proteome</keyword>
<dbReference type="Gene3D" id="1.10.260.40">
    <property type="entry name" value="lambda repressor-like DNA-binding domains"/>
    <property type="match status" value="3"/>
</dbReference>
<accession>A0A0N4ZCT5</accession>
<protein>
    <submittedName>
        <fullName evidence="12">CUT domain-containing protein</fullName>
    </submittedName>
</protein>
<dbReference type="PANTHER" id="PTHR14043">
    <property type="entry name" value="CCAAT DISPLACEMENT PROTEIN-RELATED"/>
    <property type="match status" value="1"/>
</dbReference>
<keyword evidence="8" id="KW-0539">Nucleus</keyword>
<dbReference type="GO" id="GO:0000977">
    <property type="term" value="F:RNA polymerase II transcription regulatory region sequence-specific DNA binding"/>
    <property type="evidence" value="ECO:0007669"/>
    <property type="project" value="TreeGrafter"/>
</dbReference>